<feature type="domain" description="M23ase beta-sheet core" evidence="1">
    <location>
        <begin position="112"/>
        <end position="188"/>
    </location>
</feature>
<dbReference type="Proteomes" id="UP000019754">
    <property type="component" value="Unassembled WGS sequence"/>
</dbReference>
<organism evidence="2 3">
    <name type="scientific">Brachybacterium muris UCD-AY4</name>
    <dbReference type="NCBI Taxonomy" id="1249481"/>
    <lineage>
        <taxon>Bacteria</taxon>
        <taxon>Bacillati</taxon>
        <taxon>Actinomycetota</taxon>
        <taxon>Actinomycetes</taxon>
        <taxon>Micrococcales</taxon>
        <taxon>Dermabacteraceae</taxon>
        <taxon>Brachybacterium</taxon>
    </lineage>
</organism>
<dbReference type="InterPro" id="IPR016047">
    <property type="entry name" value="M23ase_b-sheet_dom"/>
</dbReference>
<dbReference type="CDD" id="cd12797">
    <property type="entry name" value="M23_peptidase"/>
    <property type="match status" value="1"/>
</dbReference>
<dbReference type="Gene3D" id="2.70.70.10">
    <property type="entry name" value="Glucose Permease (Domain IIA)"/>
    <property type="match status" value="1"/>
</dbReference>
<proteinExistence type="predicted"/>
<dbReference type="GO" id="GO:0004222">
    <property type="term" value="F:metalloendopeptidase activity"/>
    <property type="evidence" value="ECO:0007669"/>
    <property type="project" value="TreeGrafter"/>
</dbReference>
<evidence type="ECO:0000313" key="2">
    <source>
        <dbReference type="EMBL" id="EYT50346.1"/>
    </source>
</evidence>
<dbReference type="InterPro" id="IPR050570">
    <property type="entry name" value="Cell_wall_metabolism_enzyme"/>
</dbReference>
<dbReference type="PANTHER" id="PTHR21666">
    <property type="entry name" value="PEPTIDASE-RELATED"/>
    <property type="match status" value="1"/>
</dbReference>
<comment type="caution">
    <text evidence="2">The sequence shown here is derived from an EMBL/GenBank/DDBJ whole genome shotgun (WGS) entry which is preliminary data.</text>
</comment>
<protein>
    <submittedName>
        <fullName evidence="2">Peptidase</fullName>
    </submittedName>
</protein>
<name>A0A022KWW5_9MICO</name>
<dbReference type="InterPro" id="IPR011055">
    <property type="entry name" value="Dup_hybrid_motif"/>
</dbReference>
<dbReference type="EMBL" id="AORC01000004">
    <property type="protein sequence ID" value="EYT50346.1"/>
    <property type="molecule type" value="Genomic_DNA"/>
</dbReference>
<keyword evidence="3" id="KW-1185">Reference proteome</keyword>
<gene>
    <name evidence="2" type="ORF">D641_0103465</name>
</gene>
<dbReference type="HOGENOM" id="CLU_075482_2_0_11"/>
<evidence type="ECO:0000313" key="3">
    <source>
        <dbReference type="Proteomes" id="UP000019754"/>
    </source>
</evidence>
<dbReference type="PANTHER" id="PTHR21666:SF285">
    <property type="entry name" value="M23 FAMILY METALLOPEPTIDASE"/>
    <property type="match status" value="1"/>
</dbReference>
<dbReference type="STRING" id="1249481.D641_0103465"/>
<dbReference type="AlphaFoldDB" id="A0A022KWW5"/>
<dbReference type="RefSeq" id="WP_017822409.1">
    <property type="nucleotide sequence ID" value="NZ_AORC01000004.1"/>
</dbReference>
<dbReference type="OrthoDB" id="9809488at2"/>
<accession>A0A022KWW5</accession>
<reference evidence="2 3" key="1">
    <citation type="journal article" date="2013" name="Genome Announc.">
        <title>Draft genome sequence of an Actinobacterium, Brachybacterium muris strain UCD-AY4.</title>
        <authorList>
            <person name="Lo J.R."/>
            <person name="Lang J.M."/>
            <person name="Darling A.E."/>
            <person name="Eisen J.A."/>
            <person name="Coil D.A."/>
        </authorList>
    </citation>
    <scope>NUCLEOTIDE SEQUENCE [LARGE SCALE GENOMIC DNA]</scope>
    <source>
        <strain evidence="2 3">UCD-AY4</strain>
    </source>
</reference>
<evidence type="ECO:0000259" key="1">
    <source>
        <dbReference type="Pfam" id="PF01551"/>
    </source>
</evidence>
<dbReference type="SUPFAM" id="SSF51261">
    <property type="entry name" value="Duplicated hybrid motif"/>
    <property type="match status" value="1"/>
</dbReference>
<dbReference type="Pfam" id="PF01551">
    <property type="entry name" value="Peptidase_M23"/>
    <property type="match status" value="1"/>
</dbReference>
<sequence length="214" mass="22911">MARGPRTPIPLDVPGPGRWLVQNSPADRVPSHGTRVYALEQSIDLTPVGEDGRSGAYTLRSFLRPEAPECFVGFGREIRAPIDGTVRAAHEGEPDHAAHRGLPSVRYMLTQRRRAVGGWLALAGNHVIIEADADIAGPGVFLALCHLQQSSLRVRAGQQVHRGEVLAQCGNSGNSTEPHVHLQAMDAADPTRARALPISFPGGLPHNDSVIDGE</sequence>